<keyword evidence="1" id="KW-0812">Transmembrane</keyword>
<name>A0A8S1DXM7_9INSE</name>
<feature type="transmembrane region" description="Helical" evidence="1">
    <location>
        <begin position="189"/>
        <end position="215"/>
    </location>
</feature>
<evidence type="ECO:0000256" key="1">
    <source>
        <dbReference type="SAM" id="Phobius"/>
    </source>
</evidence>
<dbReference type="Proteomes" id="UP000494165">
    <property type="component" value="Unassembled WGS sequence"/>
</dbReference>
<proteinExistence type="predicted"/>
<feature type="transmembrane region" description="Helical" evidence="1">
    <location>
        <begin position="55"/>
        <end position="75"/>
    </location>
</feature>
<accession>A0A8S1DXM7</accession>
<reference evidence="2 3" key="1">
    <citation type="submission" date="2020-04" db="EMBL/GenBank/DDBJ databases">
        <authorList>
            <person name="Alioto T."/>
            <person name="Alioto T."/>
            <person name="Gomez Garrido J."/>
        </authorList>
    </citation>
    <scope>NUCLEOTIDE SEQUENCE [LARGE SCALE GENOMIC DNA]</scope>
</reference>
<protein>
    <submittedName>
        <fullName evidence="2">Uncharacterized protein</fullName>
    </submittedName>
</protein>
<feature type="transmembrane region" description="Helical" evidence="1">
    <location>
        <begin position="293"/>
        <end position="318"/>
    </location>
</feature>
<keyword evidence="3" id="KW-1185">Reference proteome</keyword>
<evidence type="ECO:0000313" key="2">
    <source>
        <dbReference type="EMBL" id="CAB3386731.1"/>
    </source>
</evidence>
<dbReference type="EMBL" id="CADEPI010000504">
    <property type="protein sequence ID" value="CAB3386731.1"/>
    <property type="molecule type" value="Genomic_DNA"/>
</dbReference>
<keyword evidence="1" id="KW-1133">Transmembrane helix</keyword>
<comment type="caution">
    <text evidence="2">The sequence shown here is derived from an EMBL/GenBank/DDBJ whole genome shotgun (WGS) entry which is preliminary data.</text>
</comment>
<feature type="transmembrane region" description="Helical" evidence="1">
    <location>
        <begin position="114"/>
        <end position="132"/>
    </location>
</feature>
<keyword evidence="1" id="KW-0472">Membrane</keyword>
<sequence>MELERVLTLLKFCSLRFPTTETPGFLMRFYETSFTTSFNFFYFLIIAKILQNAPFVQNVTVAIVCLIILCNVFLLRSFFACKANVISQLVAEFQEQHDFQHEYLRYEMQQMKKGALRLINNAYLFLLFFTLVSPTSPSLMISSGIKGHITSGCNEREEFLISKLLTEHPWWPPTLEPTSKVGKFLLNAWTIKCIVLTDLTEVVAVLFLSSIMILVAKRARFLRKTASVALDPILNSFNLDDCDKWIATYESYIGSVNLVKDIIRPIMPLNHYCCLLRLFFSLNMIVYYRSHLFFFICSHLMLLFSCLVVIVLCCQLMLNECNRLYEKINKVTTQAITSAKGAVRHNLVVLNKTNSRGNFKGTFFATKNFMVKQVVLAGLITLATQHVLRFSTATERFTLLTIKRIFKI</sequence>
<gene>
    <name evidence="2" type="ORF">CLODIP_2_CD07590</name>
</gene>
<organism evidence="2 3">
    <name type="scientific">Cloeon dipterum</name>
    <dbReference type="NCBI Taxonomy" id="197152"/>
    <lineage>
        <taxon>Eukaryota</taxon>
        <taxon>Metazoa</taxon>
        <taxon>Ecdysozoa</taxon>
        <taxon>Arthropoda</taxon>
        <taxon>Hexapoda</taxon>
        <taxon>Insecta</taxon>
        <taxon>Pterygota</taxon>
        <taxon>Palaeoptera</taxon>
        <taxon>Ephemeroptera</taxon>
        <taxon>Pisciforma</taxon>
        <taxon>Baetidae</taxon>
        <taxon>Cloeon</taxon>
    </lineage>
</organism>
<evidence type="ECO:0000313" key="3">
    <source>
        <dbReference type="Proteomes" id="UP000494165"/>
    </source>
</evidence>
<dbReference type="AlphaFoldDB" id="A0A8S1DXM7"/>
<feature type="transmembrane region" description="Helical" evidence="1">
    <location>
        <begin position="269"/>
        <end position="287"/>
    </location>
</feature>